<keyword evidence="7" id="KW-0809">Transit peptide</keyword>
<name>A0A835YDF6_9CHLO</name>
<keyword evidence="4" id="KW-0547">Nucleotide-binding</keyword>
<dbReference type="GO" id="GO:0005524">
    <property type="term" value="F:ATP binding"/>
    <property type="evidence" value="ECO:0007669"/>
    <property type="project" value="UniProtKB-KW"/>
</dbReference>
<evidence type="ECO:0000256" key="3">
    <source>
        <dbReference type="ARBA" id="ARBA00022692"/>
    </source>
</evidence>
<dbReference type="Gene3D" id="1.10.8.60">
    <property type="match status" value="1"/>
</dbReference>
<protein>
    <recommendedName>
        <fullName evidence="11">AAA+ ATPase domain-containing protein</fullName>
    </recommendedName>
</protein>
<dbReference type="SUPFAM" id="SSF52540">
    <property type="entry name" value="P-loop containing nucleoside triphosphate hydrolases"/>
    <property type="match status" value="1"/>
</dbReference>
<dbReference type="OrthoDB" id="1413014at2759"/>
<evidence type="ECO:0000256" key="6">
    <source>
        <dbReference type="ARBA" id="ARBA00022840"/>
    </source>
</evidence>
<dbReference type="InterPro" id="IPR003593">
    <property type="entry name" value="AAA+_ATPase"/>
</dbReference>
<evidence type="ECO:0000256" key="10">
    <source>
        <dbReference type="SAM" id="MobiDB-lite"/>
    </source>
</evidence>
<dbReference type="GO" id="GO:0006508">
    <property type="term" value="P:proteolysis"/>
    <property type="evidence" value="ECO:0007669"/>
    <property type="project" value="UniProtKB-KW"/>
</dbReference>
<organism evidence="12 13">
    <name type="scientific">Edaphochlamys debaryana</name>
    <dbReference type="NCBI Taxonomy" id="47281"/>
    <lineage>
        <taxon>Eukaryota</taxon>
        <taxon>Viridiplantae</taxon>
        <taxon>Chlorophyta</taxon>
        <taxon>core chlorophytes</taxon>
        <taxon>Chlorophyceae</taxon>
        <taxon>CS clade</taxon>
        <taxon>Chlamydomonadales</taxon>
        <taxon>Chlamydomonadales incertae sedis</taxon>
        <taxon>Edaphochlamys</taxon>
    </lineage>
</organism>
<dbReference type="GO" id="GO:0016887">
    <property type="term" value="F:ATP hydrolysis activity"/>
    <property type="evidence" value="ECO:0007669"/>
    <property type="project" value="InterPro"/>
</dbReference>
<dbReference type="Pfam" id="PF00004">
    <property type="entry name" value="AAA"/>
    <property type="match status" value="1"/>
</dbReference>
<feature type="compositionally biased region" description="Basic and acidic residues" evidence="10">
    <location>
        <begin position="60"/>
        <end position="70"/>
    </location>
</feature>
<dbReference type="Pfam" id="PF17862">
    <property type="entry name" value="AAA_lid_3"/>
    <property type="match status" value="1"/>
</dbReference>
<keyword evidence="5" id="KW-0378">Hydrolase</keyword>
<dbReference type="InterPro" id="IPR003959">
    <property type="entry name" value="ATPase_AAA_core"/>
</dbReference>
<evidence type="ECO:0000256" key="5">
    <source>
        <dbReference type="ARBA" id="ARBA00022801"/>
    </source>
</evidence>
<evidence type="ECO:0000313" key="13">
    <source>
        <dbReference type="Proteomes" id="UP000612055"/>
    </source>
</evidence>
<dbReference type="EMBL" id="JAEHOE010000008">
    <property type="protein sequence ID" value="KAG2498816.1"/>
    <property type="molecule type" value="Genomic_DNA"/>
</dbReference>
<evidence type="ECO:0000256" key="1">
    <source>
        <dbReference type="ARBA" id="ARBA00004141"/>
    </source>
</evidence>
<dbReference type="Gene3D" id="3.40.50.300">
    <property type="entry name" value="P-loop containing nucleotide triphosphate hydrolases"/>
    <property type="match status" value="1"/>
</dbReference>
<keyword evidence="2" id="KW-0645">Protease</keyword>
<dbReference type="SMART" id="SM00382">
    <property type="entry name" value="AAA"/>
    <property type="match status" value="1"/>
</dbReference>
<sequence length="637" mass="66409">MGRPLATTATAHAGHRNVAPLLLARLCGPAPRLPCARHHQQGGGLSRGEQRVSVSCPATKDSREGKRSDSDGGSSDVSTSSADPNQASAPPPQPWFLALLQRLRVPKQVIDFIAAWVFPPAGSRAAPLARAIWVTLGFCCVAMTRELFFPTARVAPREVLYSDFVTLLDTGRVRAARLEAGTSRLYFDVVRPPTPAPAAATPAATAAAPAALAATATVATAAATAVPAALAAAAPAAAEAAAASTSAAVGSSTAVAAAPQRQRFLKQFYIKLADKNDNVLLMRLLQAGVEYSVLRASLAASAANAFLTALALWIPLLPMIWMLRRIIDQRQGTGRAKKAVTPGANTPTTTFADVAGVDAAKQELLEVVTIMRQANASTSKLKVKMPSGVLLCGPPGTGKTLLAKAVAGEAGVPFFAVSASEFVELFVGRGAARIRELFAEARKAAPCVVFVDELDGVGSRRGSGYNDERDQTLNQLLTELDGFDGRPGVLFLAATNRIDVLDPALLRPGRISRKVVVPLPDVSGRAEIMGVHLRGVPLEEGLDLQTACSTVAAATEGFSGAELANVAEEAALLARREDRDEVSLRDLLGGAQRTRFGVNGRSGGNAFGGGVAQWLQQRLLDAAAPDKRLVKVGSGSG</sequence>
<dbReference type="PANTHER" id="PTHR23076:SF110">
    <property type="entry name" value="INACTIVE ATP-DEPENDENT ZINC METALLOPROTEASE FTSHI 3, CHLOROPLASTIC-RELATED"/>
    <property type="match status" value="1"/>
</dbReference>
<feature type="domain" description="AAA+ ATPase" evidence="11">
    <location>
        <begin position="385"/>
        <end position="521"/>
    </location>
</feature>
<dbReference type="PANTHER" id="PTHR23076">
    <property type="entry name" value="METALLOPROTEASE M41 FTSH"/>
    <property type="match status" value="1"/>
</dbReference>
<feature type="compositionally biased region" description="Low complexity" evidence="10">
    <location>
        <begin position="71"/>
        <end position="83"/>
    </location>
</feature>
<dbReference type="Proteomes" id="UP000612055">
    <property type="component" value="Unassembled WGS sequence"/>
</dbReference>
<comment type="caution">
    <text evidence="12">The sequence shown here is derived from an EMBL/GenBank/DDBJ whole genome shotgun (WGS) entry which is preliminary data.</text>
</comment>
<reference evidence="12" key="1">
    <citation type="journal article" date="2020" name="bioRxiv">
        <title>Comparative genomics of Chlamydomonas.</title>
        <authorList>
            <person name="Craig R.J."/>
            <person name="Hasan A.R."/>
            <person name="Ness R.W."/>
            <person name="Keightley P.D."/>
        </authorList>
    </citation>
    <scope>NUCLEOTIDE SEQUENCE</scope>
    <source>
        <strain evidence="12">CCAP 11/70</strain>
    </source>
</reference>
<evidence type="ECO:0000256" key="2">
    <source>
        <dbReference type="ARBA" id="ARBA00022670"/>
    </source>
</evidence>
<feature type="region of interest" description="Disordered" evidence="10">
    <location>
        <begin position="37"/>
        <end position="90"/>
    </location>
</feature>
<evidence type="ECO:0000256" key="9">
    <source>
        <dbReference type="ARBA" id="ARBA00023136"/>
    </source>
</evidence>
<keyword evidence="3" id="KW-0812">Transmembrane</keyword>
<evidence type="ECO:0000256" key="8">
    <source>
        <dbReference type="ARBA" id="ARBA00022989"/>
    </source>
</evidence>
<dbReference type="FunFam" id="3.40.50.300:FF:000277">
    <property type="entry name" value="ATP-dependent zinc metalloprotease FtsH"/>
    <property type="match status" value="1"/>
</dbReference>
<keyword evidence="13" id="KW-1185">Reference proteome</keyword>
<proteinExistence type="predicted"/>
<dbReference type="GO" id="GO:0004176">
    <property type="term" value="F:ATP-dependent peptidase activity"/>
    <property type="evidence" value="ECO:0007669"/>
    <property type="project" value="TreeGrafter"/>
</dbReference>
<evidence type="ECO:0000259" key="11">
    <source>
        <dbReference type="SMART" id="SM00382"/>
    </source>
</evidence>
<dbReference type="AlphaFoldDB" id="A0A835YDF6"/>
<keyword evidence="9" id="KW-0472">Membrane</keyword>
<evidence type="ECO:0000313" key="12">
    <source>
        <dbReference type="EMBL" id="KAG2498816.1"/>
    </source>
</evidence>
<comment type="subcellular location">
    <subcellularLocation>
        <location evidence="1">Membrane</location>
        <topology evidence="1">Multi-pass membrane protein</topology>
    </subcellularLocation>
</comment>
<keyword evidence="8" id="KW-1133">Transmembrane helix</keyword>
<evidence type="ECO:0000256" key="4">
    <source>
        <dbReference type="ARBA" id="ARBA00022741"/>
    </source>
</evidence>
<dbReference type="InterPro" id="IPR041569">
    <property type="entry name" value="AAA_lid_3"/>
</dbReference>
<accession>A0A835YDF6</accession>
<evidence type="ECO:0000256" key="7">
    <source>
        <dbReference type="ARBA" id="ARBA00022946"/>
    </source>
</evidence>
<gene>
    <name evidence="12" type="ORF">HYH03_003009</name>
</gene>
<dbReference type="GO" id="GO:0009535">
    <property type="term" value="C:chloroplast thylakoid membrane"/>
    <property type="evidence" value="ECO:0007669"/>
    <property type="project" value="TreeGrafter"/>
</dbReference>
<dbReference type="InterPro" id="IPR027417">
    <property type="entry name" value="P-loop_NTPase"/>
</dbReference>
<keyword evidence="6" id="KW-0067">ATP-binding</keyword>